<feature type="signal peptide" evidence="1">
    <location>
        <begin position="1"/>
        <end position="19"/>
    </location>
</feature>
<keyword evidence="3" id="KW-1185">Reference proteome</keyword>
<comment type="caution">
    <text evidence="2">The sequence shown here is derived from an EMBL/GenBank/DDBJ whole genome shotgun (WGS) entry which is preliminary data.</text>
</comment>
<name>A0A0L8V3G8_9BACT</name>
<organism evidence="2 3">
    <name type="scientific">Sunxiuqinia dokdonensis</name>
    <dbReference type="NCBI Taxonomy" id="1409788"/>
    <lineage>
        <taxon>Bacteria</taxon>
        <taxon>Pseudomonadati</taxon>
        <taxon>Bacteroidota</taxon>
        <taxon>Bacteroidia</taxon>
        <taxon>Marinilabiliales</taxon>
        <taxon>Prolixibacteraceae</taxon>
        <taxon>Sunxiuqinia</taxon>
    </lineage>
</organism>
<reference evidence="3" key="1">
    <citation type="submission" date="2015-07" db="EMBL/GenBank/DDBJ databases">
        <title>Genome sequencing of Sunxiuqinia dokdonensis strain SK.</title>
        <authorList>
            <person name="Ahn S."/>
            <person name="Kim B.-C."/>
        </authorList>
    </citation>
    <scope>NUCLEOTIDE SEQUENCE [LARGE SCALE GENOMIC DNA]</scope>
    <source>
        <strain evidence="3">SK</strain>
    </source>
</reference>
<gene>
    <name evidence="2" type="ORF">NC99_44190</name>
</gene>
<accession>A0A0L8V3G8</accession>
<dbReference type="RefSeq" id="WP_053188389.1">
    <property type="nucleotide sequence ID" value="NZ_LGIA01000213.1"/>
</dbReference>
<dbReference type="OrthoDB" id="1118003at2"/>
<dbReference type="Proteomes" id="UP000036958">
    <property type="component" value="Unassembled WGS sequence"/>
</dbReference>
<sequence>MRKQFLLMMLLVATSSAFAQGPISKGETQLNVGVGLSSWGVPVYVGFDHGVHPDITLGGELSFRSYNDHWNGNKYDHNVIGILGNANYHFNTVLNIPSDWDFYAGLNLGFYNWSSPNDYDGSHNSGLGLGAQIGGRYYFSDHVGINLEFGGGNAFSGGKFGLTIKL</sequence>
<dbReference type="EMBL" id="LGIA01000213">
    <property type="protein sequence ID" value="KOH42747.1"/>
    <property type="molecule type" value="Genomic_DNA"/>
</dbReference>
<feature type="chain" id="PRO_5005591177" evidence="1">
    <location>
        <begin position="20"/>
        <end position="166"/>
    </location>
</feature>
<dbReference type="AlphaFoldDB" id="A0A0L8V3G8"/>
<proteinExistence type="predicted"/>
<dbReference type="STRING" id="1409788.NC99_44190"/>
<keyword evidence="1" id="KW-0732">Signal</keyword>
<protein>
    <submittedName>
        <fullName evidence="2">Uncharacterized protein</fullName>
    </submittedName>
</protein>
<dbReference type="InterPro" id="IPR011250">
    <property type="entry name" value="OMP/PagP_B-barrel"/>
</dbReference>
<evidence type="ECO:0000313" key="3">
    <source>
        <dbReference type="Proteomes" id="UP000036958"/>
    </source>
</evidence>
<dbReference type="Gene3D" id="2.40.160.20">
    <property type="match status" value="1"/>
</dbReference>
<dbReference type="SUPFAM" id="SSF56925">
    <property type="entry name" value="OMPA-like"/>
    <property type="match status" value="1"/>
</dbReference>
<evidence type="ECO:0000256" key="1">
    <source>
        <dbReference type="SAM" id="SignalP"/>
    </source>
</evidence>
<evidence type="ECO:0000313" key="2">
    <source>
        <dbReference type="EMBL" id="KOH42747.1"/>
    </source>
</evidence>